<organism evidence="8">
    <name type="scientific">Melampsora larici-populina (strain 98AG31 / pathotype 3-4-7)</name>
    <name type="common">Poplar leaf rust fungus</name>
    <dbReference type="NCBI Taxonomy" id="747676"/>
    <lineage>
        <taxon>Eukaryota</taxon>
        <taxon>Fungi</taxon>
        <taxon>Dikarya</taxon>
        <taxon>Basidiomycota</taxon>
        <taxon>Pucciniomycotina</taxon>
        <taxon>Pucciniomycetes</taxon>
        <taxon>Pucciniales</taxon>
        <taxon>Melampsoraceae</taxon>
        <taxon>Melampsora</taxon>
    </lineage>
</organism>
<dbReference type="Proteomes" id="UP000001072">
    <property type="component" value="Unassembled WGS sequence"/>
</dbReference>
<gene>
    <name evidence="7" type="ORF">MELLADRAFT_73497</name>
</gene>
<name>F4S8Y3_MELLP</name>
<dbReference type="GeneID" id="18932399"/>
<dbReference type="OrthoDB" id="10254310at2759"/>
<dbReference type="GO" id="GO:0012505">
    <property type="term" value="C:endomembrane system"/>
    <property type="evidence" value="ECO:0007669"/>
    <property type="project" value="UniProtKB-SubCell"/>
</dbReference>
<dbReference type="EMBL" id="GL883167">
    <property type="protein sequence ID" value="EGF98910.1"/>
    <property type="molecule type" value="Genomic_DNA"/>
</dbReference>
<evidence type="ECO:0000313" key="8">
    <source>
        <dbReference type="Proteomes" id="UP000001072"/>
    </source>
</evidence>
<evidence type="ECO:0000313" key="7">
    <source>
        <dbReference type="EMBL" id="EGF98910.1"/>
    </source>
</evidence>
<evidence type="ECO:0000256" key="4">
    <source>
        <dbReference type="ARBA" id="ARBA00022927"/>
    </source>
</evidence>
<dbReference type="Pfam" id="PF01602">
    <property type="entry name" value="Adaptin_N"/>
    <property type="match status" value="1"/>
</dbReference>
<dbReference type="STRING" id="747676.F4S8Y3"/>
<dbReference type="InParanoid" id="F4S8Y3"/>
<feature type="domain" description="Clathrin/coatomer adaptor adaptin-like N-terminal" evidence="6">
    <location>
        <begin position="2"/>
        <end position="200"/>
    </location>
</feature>
<dbReference type="InterPro" id="IPR002553">
    <property type="entry name" value="Clathrin/coatomer_adapt-like_N"/>
</dbReference>
<dbReference type="GO" id="GO:0030117">
    <property type="term" value="C:membrane coat"/>
    <property type="evidence" value="ECO:0007669"/>
    <property type="project" value="InterPro"/>
</dbReference>
<keyword evidence="4" id="KW-0653">Protein transport</keyword>
<dbReference type="KEGG" id="mlr:MELLADRAFT_73497"/>
<evidence type="ECO:0000259" key="6">
    <source>
        <dbReference type="Pfam" id="PF01602"/>
    </source>
</evidence>
<sequence length="214" mass="24095">MRLMTRYAREHLQDPNRNQQSTKVSDPDLELLLNAVTPLFYSRNPSIIISATNVFLYVAPLTRLGSIVDPLMRLLSQSEVEQDEGNYLAVLHQIYQILISVPGQISGLFRQSLSDFFISCASDSRSVKLIKLKILTSFVSSGLEDQVKIIIKEFKFYVRDSDPVFVEEVTKSIGHLAMNTFGDGRIQAVKLLVQLTKESDCAPVNDLSSSLYDF</sequence>
<dbReference type="InterPro" id="IPR026739">
    <property type="entry name" value="AP_beta"/>
</dbReference>
<dbReference type="SUPFAM" id="SSF48371">
    <property type="entry name" value="ARM repeat"/>
    <property type="match status" value="1"/>
</dbReference>
<reference evidence="8" key="1">
    <citation type="journal article" date="2011" name="Proc. Natl. Acad. Sci. U.S.A.">
        <title>Obligate biotrophy features unraveled by the genomic analysis of rust fungi.</title>
        <authorList>
            <person name="Duplessis S."/>
            <person name="Cuomo C.A."/>
            <person name="Lin Y.-C."/>
            <person name="Aerts A."/>
            <person name="Tisserant E."/>
            <person name="Veneault-Fourrey C."/>
            <person name="Joly D.L."/>
            <person name="Hacquard S."/>
            <person name="Amselem J."/>
            <person name="Cantarel B.L."/>
            <person name="Chiu R."/>
            <person name="Coutinho P.M."/>
            <person name="Feau N."/>
            <person name="Field M."/>
            <person name="Frey P."/>
            <person name="Gelhaye E."/>
            <person name="Goldberg J."/>
            <person name="Grabherr M.G."/>
            <person name="Kodira C.D."/>
            <person name="Kohler A."/>
            <person name="Kuees U."/>
            <person name="Lindquist E.A."/>
            <person name="Lucas S.M."/>
            <person name="Mago R."/>
            <person name="Mauceli E."/>
            <person name="Morin E."/>
            <person name="Murat C."/>
            <person name="Pangilinan J.L."/>
            <person name="Park R."/>
            <person name="Pearson M."/>
            <person name="Quesneville H."/>
            <person name="Rouhier N."/>
            <person name="Sakthikumar S."/>
            <person name="Salamov A.A."/>
            <person name="Schmutz J."/>
            <person name="Selles B."/>
            <person name="Shapiro H."/>
            <person name="Tanguay P."/>
            <person name="Tuskan G.A."/>
            <person name="Henrissat B."/>
            <person name="Van de Peer Y."/>
            <person name="Rouze P."/>
            <person name="Ellis J.G."/>
            <person name="Dodds P.N."/>
            <person name="Schein J.E."/>
            <person name="Zhong S."/>
            <person name="Hamelin R.C."/>
            <person name="Grigoriev I.V."/>
            <person name="Szabo L.J."/>
            <person name="Martin F."/>
        </authorList>
    </citation>
    <scope>NUCLEOTIDE SEQUENCE [LARGE SCALE GENOMIC DNA]</scope>
    <source>
        <strain evidence="8">98AG31 / pathotype 3-4-7</strain>
    </source>
</reference>
<keyword evidence="3" id="KW-0813">Transport</keyword>
<dbReference type="GO" id="GO:0016192">
    <property type="term" value="P:vesicle-mediated transport"/>
    <property type="evidence" value="ECO:0007669"/>
    <property type="project" value="InterPro"/>
</dbReference>
<dbReference type="VEuPathDB" id="FungiDB:MELLADRAFT_73497"/>
<dbReference type="eggNOG" id="KOG1060">
    <property type="taxonomic scope" value="Eukaryota"/>
</dbReference>
<dbReference type="HOGENOM" id="CLU_1289192_0_0_1"/>
<dbReference type="PANTHER" id="PTHR11134">
    <property type="entry name" value="ADAPTOR COMPLEX SUBUNIT BETA FAMILY MEMBER"/>
    <property type="match status" value="1"/>
</dbReference>
<comment type="subcellular location">
    <subcellularLocation>
        <location evidence="1">Endomembrane system</location>
    </subcellularLocation>
</comment>
<keyword evidence="8" id="KW-1185">Reference proteome</keyword>
<dbReference type="InterPro" id="IPR016024">
    <property type="entry name" value="ARM-type_fold"/>
</dbReference>
<keyword evidence="5" id="KW-0472">Membrane</keyword>
<protein>
    <recommendedName>
        <fullName evidence="6">Clathrin/coatomer adaptor adaptin-like N-terminal domain-containing protein</fullName>
    </recommendedName>
</protein>
<dbReference type="GO" id="GO:0006886">
    <property type="term" value="P:intracellular protein transport"/>
    <property type="evidence" value="ECO:0007669"/>
    <property type="project" value="InterPro"/>
</dbReference>
<dbReference type="AlphaFoldDB" id="F4S8Y3"/>
<proteinExistence type="inferred from homology"/>
<accession>F4S8Y3</accession>
<comment type="similarity">
    <text evidence="2">Belongs to the adaptor complexes large subunit family.</text>
</comment>
<evidence type="ECO:0000256" key="5">
    <source>
        <dbReference type="ARBA" id="ARBA00023136"/>
    </source>
</evidence>
<evidence type="ECO:0000256" key="3">
    <source>
        <dbReference type="ARBA" id="ARBA00022448"/>
    </source>
</evidence>
<evidence type="ECO:0000256" key="2">
    <source>
        <dbReference type="ARBA" id="ARBA00006613"/>
    </source>
</evidence>
<dbReference type="RefSeq" id="XP_007417827.1">
    <property type="nucleotide sequence ID" value="XM_007417765.1"/>
</dbReference>
<evidence type="ECO:0000256" key="1">
    <source>
        <dbReference type="ARBA" id="ARBA00004308"/>
    </source>
</evidence>
<dbReference type="Gene3D" id="1.25.10.10">
    <property type="entry name" value="Leucine-rich Repeat Variant"/>
    <property type="match status" value="1"/>
</dbReference>
<dbReference type="InterPro" id="IPR011989">
    <property type="entry name" value="ARM-like"/>
</dbReference>